<dbReference type="PANTHER" id="PTHR43003">
    <property type="entry name" value="DNA-3-METHYLADENINE GLYCOSYLASE"/>
    <property type="match status" value="1"/>
</dbReference>
<sequence>MTAHALHCRLPLPEGFRMADVLAFHRRDPQQLAERTFESDAGAGLDKGLVWNGRPACLEIRVTGDAVHARCVIDEAPAARAGDGDGDAQDALAGLVRHMLGLDQPVETFERAHAGHPQLGPLLARNAGLRVPQAATPFEALSWAIVGQQVSLGAAVALRRKLILAVGRHHSGGLMCYPDASSLLQLDAGALRAAGCSQTKAEALLALARAVVEGELPLDHWMELGRHGDAGSTLPVDEIRARLLAIRGIGPWTVNYALLRGFGWLDGSLHGDAAVRRGLQHLIGSPERIGEREAERWLAPFSPWRALVAAHLWTLKAGD</sequence>
<dbReference type="InterPro" id="IPR010316">
    <property type="entry name" value="AlkA_N"/>
</dbReference>
<dbReference type="Gene3D" id="1.10.340.30">
    <property type="entry name" value="Hypothetical protein, domain 2"/>
    <property type="match status" value="1"/>
</dbReference>
<protein>
    <recommendedName>
        <fullName evidence="2">DNA-3-methyladenine glycosylase II</fullName>
        <ecNumber evidence="2">3.2.2.21</ecNumber>
    </recommendedName>
</protein>
<dbReference type="InterPro" id="IPR051912">
    <property type="entry name" value="Alkylbase_DNA_Glycosylase/TA"/>
</dbReference>
<evidence type="ECO:0000256" key="2">
    <source>
        <dbReference type="ARBA" id="ARBA00012000"/>
    </source>
</evidence>
<reference evidence="7 8" key="1">
    <citation type="submission" date="2017-07" db="EMBL/GenBank/DDBJ databases">
        <title>Thauera sp. KNDSS-Mac4 genome sequence and assembly.</title>
        <authorList>
            <person name="Mayilraj S."/>
        </authorList>
    </citation>
    <scope>NUCLEOTIDE SEQUENCE [LARGE SCALE GENOMIC DNA]</scope>
    <source>
        <strain evidence="7 8">KNDSS-Mac4</strain>
    </source>
</reference>
<dbReference type="GO" id="GO:0006285">
    <property type="term" value="P:base-excision repair, AP site formation"/>
    <property type="evidence" value="ECO:0007669"/>
    <property type="project" value="TreeGrafter"/>
</dbReference>
<keyword evidence="4" id="KW-0234">DNA repair</keyword>
<dbReference type="GO" id="GO:0008725">
    <property type="term" value="F:DNA-3-methyladenine glycosylase activity"/>
    <property type="evidence" value="ECO:0007669"/>
    <property type="project" value="TreeGrafter"/>
</dbReference>
<evidence type="ECO:0000259" key="6">
    <source>
        <dbReference type="SMART" id="SM01009"/>
    </source>
</evidence>
<evidence type="ECO:0000256" key="1">
    <source>
        <dbReference type="ARBA" id="ARBA00000086"/>
    </source>
</evidence>
<keyword evidence="3" id="KW-0227">DNA damage</keyword>
<dbReference type="EMBL" id="NOIH01000013">
    <property type="protein sequence ID" value="OYD53615.1"/>
    <property type="molecule type" value="Genomic_DNA"/>
</dbReference>
<feature type="domain" description="DNA-3-methyladenine glycosylase AlkA N-terminal" evidence="6">
    <location>
        <begin position="7"/>
        <end position="136"/>
    </location>
</feature>
<organism evidence="7 8">
    <name type="scientific">Thauera propionica</name>
    <dbReference type="NCBI Taxonomy" id="2019431"/>
    <lineage>
        <taxon>Bacteria</taxon>
        <taxon>Pseudomonadati</taxon>
        <taxon>Pseudomonadota</taxon>
        <taxon>Betaproteobacteria</taxon>
        <taxon>Rhodocyclales</taxon>
        <taxon>Zoogloeaceae</taxon>
        <taxon>Thauera</taxon>
    </lineage>
</organism>
<dbReference type="GO" id="GO:0005737">
    <property type="term" value="C:cytoplasm"/>
    <property type="evidence" value="ECO:0007669"/>
    <property type="project" value="TreeGrafter"/>
</dbReference>
<dbReference type="Gene3D" id="1.10.1670.40">
    <property type="match status" value="1"/>
</dbReference>
<evidence type="ECO:0000313" key="7">
    <source>
        <dbReference type="EMBL" id="OYD53615.1"/>
    </source>
</evidence>
<dbReference type="RefSeq" id="WP_094268660.1">
    <property type="nucleotide sequence ID" value="NZ_NOIH01000013.1"/>
</dbReference>
<dbReference type="Proteomes" id="UP000215181">
    <property type="component" value="Unassembled WGS sequence"/>
</dbReference>
<dbReference type="SMART" id="SM00478">
    <property type="entry name" value="ENDO3c"/>
    <property type="match status" value="1"/>
</dbReference>
<dbReference type="AlphaFoldDB" id="A0A235EYW8"/>
<dbReference type="SUPFAM" id="SSF48150">
    <property type="entry name" value="DNA-glycosylase"/>
    <property type="match status" value="1"/>
</dbReference>
<dbReference type="PANTHER" id="PTHR43003:SF13">
    <property type="entry name" value="DNA-3-METHYLADENINE GLYCOSYLASE 2"/>
    <property type="match status" value="1"/>
</dbReference>
<evidence type="ECO:0000259" key="5">
    <source>
        <dbReference type="SMART" id="SM00478"/>
    </source>
</evidence>
<dbReference type="EC" id="3.2.2.21" evidence="2"/>
<name>A0A235EYW8_9RHOO</name>
<feature type="domain" description="HhH-GPD" evidence="5">
    <location>
        <begin position="146"/>
        <end position="317"/>
    </location>
</feature>
<dbReference type="SMART" id="SM01009">
    <property type="entry name" value="AlkA_N"/>
    <property type="match status" value="1"/>
</dbReference>
<evidence type="ECO:0000256" key="4">
    <source>
        <dbReference type="ARBA" id="ARBA00023204"/>
    </source>
</evidence>
<dbReference type="OrthoDB" id="9811249at2"/>
<dbReference type="GO" id="GO:0032131">
    <property type="term" value="F:alkylated DNA binding"/>
    <property type="evidence" value="ECO:0007669"/>
    <property type="project" value="TreeGrafter"/>
</dbReference>
<dbReference type="Pfam" id="PF00730">
    <property type="entry name" value="HhH-GPD"/>
    <property type="match status" value="1"/>
</dbReference>
<dbReference type="GO" id="GO:0032993">
    <property type="term" value="C:protein-DNA complex"/>
    <property type="evidence" value="ECO:0007669"/>
    <property type="project" value="TreeGrafter"/>
</dbReference>
<dbReference type="InterPro" id="IPR011257">
    <property type="entry name" value="DNA_glycosylase"/>
</dbReference>
<dbReference type="GO" id="GO:0006307">
    <property type="term" value="P:DNA alkylation repair"/>
    <property type="evidence" value="ECO:0007669"/>
    <property type="project" value="TreeGrafter"/>
</dbReference>
<keyword evidence="8" id="KW-1185">Reference proteome</keyword>
<accession>A0A235EYW8</accession>
<gene>
    <name evidence="7" type="ORF">CGK74_11735</name>
</gene>
<comment type="catalytic activity">
    <reaction evidence="1">
        <text>Hydrolysis of alkylated DNA, releasing 3-methyladenine, 3-methylguanine, 7-methylguanine and 7-methyladenine.</text>
        <dbReference type="EC" id="3.2.2.21"/>
    </reaction>
</comment>
<evidence type="ECO:0000313" key="8">
    <source>
        <dbReference type="Proteomes" id="UP000215181"/>
    </source>
</evidence>
<dbReference type="GO" id="GO:0043916">
    <property type="term" value="F:DNA-7-methylguanine glycosylase activity"/>
    <property type="evidence" value="ECO:0007669"/>
    <property type="project" value="TreeGrafter"/>
</dbReference>
<dbReference type="InterPro" id="IPR003265">
    <property type="entry name" value="HhH-GPD_domain"/>
</dbReference>
<proteinExistence type="predicted"/>
<evidence type="ECO:0000256" key="3">
    <source>
        <dbReference type="ARBA" id="ARBA00022763"/>
    </source>
</evidence>
<comment type="caution">
    <text evidence="7">The sequence shown here is derived from an EMBL/GenBank/DDBJ whole genome shotgun (WGS) entry which is preliminary data.</text>
</comment>